<comment type="caution">
    <text evidence="1">The sequence shown here is derived from an EMBL/GenBank/DDBJ whole genome shotgun (WGS) entry which is preliminary data.</text>
</comment>
<dbReference type="EMBL" id="MLJW01000126">
    <property type="protein sequence ID" value="OIQ97866.1"/>
    <property type="molecule type" value="Genomic_DNA"/>
</dbReference>
<accession>A0A1J5RQH4</accession>
<dbReference type="AlphaFoldDB" id="A0A1J5RQH4"/>
<protein>
    <submittedName>
        <fullName evidence="1">Uncharacterized protein</fullName>
    </submittedName>
</protein>
<organism evidence="1">
    <name type="scientific">mine drainage metagenome</name>
    <dbReference type="NCBI Taxonomy" id="410659"/>
    <lineage>
        <taxon>unclassified sequences</taxon>
        <taxon>metagenomes</taxon>
        <taxon>ecological metagenomes</taxon>
    </lineage>
</organism>
<evidence type="ECO:0000313" key="1">
    <source>
        <dbReference type="EMBL" id="OIQ97866.1"/>
    </source>
</evidence>
<gene>
    <name evidence="1" type="ORF">GALL_200480</name>
</gene>
<proteinExistence type="predicted"/>
<name>A0A1J5RQH4_9ZZZZ</name>
<sequence length="173" mass="17808">MFLRALLLAACVLVAPAGAAFAASSPFSPASLIATLQGGGFAAKTFPLPHSAPGLEGAVATTVNGAKVVIFVGKCDGPADGEVCSLYLSSTFTDDKNLLSADMITRMNGKMTFSKATLQAHPGGGVGFFISYAFPTKGLTDPHYLLTVLQGFSMDLGRAVGVYKVAMDAKKQP</sequence>
<reference evidence="1" key="1">
    <citation type="submission" date="2016-10" db="EMBL/GenBank/DDBJ databases">
        <title>Sequence of Gallionella enrichment culture.</title>
        <authorList>
            <person name="Poehlein A."/>
            <person name="Muehling M."/>
            <person name="Daniel R."/>
        </authorList>
    </citation>
    <scope>NUCLEOTIDE SEQUENCE</scope>
</reference>